<dbReference type="GO" id="GO:0005886">
    <property type="term" value="C:plasma membrane"/>
    <property type="evidence" value="ECO:0007669"/>
    <property type="project" value="TreeGrafter"/>
</dbReference>
<dbReference type="InterPro" id="IPR051310">
    <property type="entry name" value="MCP_chemotaxis"/>
</dbReference>
<keyword evidence="2" id="KW-0807">Transducer</keyword>
<comment type="similarity">
    <text evidence="3">Belongs to the methyl-accepting chemotaxis (MCP) protein family.</text>
</comment>
<dbReference type="PRINTS" id="PR00260">
    <property type="entry name" value="CHEMTRNSDUCR"/>
</dbReference>
<dbReference type="GO" id="GO:0004888">
    <property type="term" value="F:transmembrane signaling receptor activity"/>
    <property type="evidence" value="ECO:0007669"/>
    <property type="project" value="InterPro"/>
</dbReference>
<evidence type="ECO:0000313" key="7">
    <source>
        <dbReference type="Proteomes" id="UP000217771"/>
    </source>
</evidence>
<dbReference type="CDD" id="cd00130">
    <property type="entry name" value="PAS"/>
    <property type="match status" value="1"/>
</dbReference>
<organism evidence="6 7">
    <name type="scientific">Halomonas salipaludis</name>
    <dbReference type="NCBI Taxonomy" id="2032625"/>
    <lineage>
        <taxon>Bacteria</taxon>
        <taxon>Pseudomonadati</taxon>
        <taxon>Pseudomonadota</taxon>
        <taxon>Gammaproteobacteria</taxon>
        <taxon>Oceanospirillales</taxon>
        <taxon>Halomonadaceae</taxon>
        <taxon>Halomonas</taxon>
    </lineage>
</organism>
<dbReference type="GO" id="GO:0007165">
    <property type="term" value="P:signal transduction"/>
    <property type="evidence" value="ECO:0007669"/>
    <property type="project" value="UniProtKB-KW"/>
</dbReference>
<proteinExistence type="inferred from homology"/>
<feature type="domain" description="PAS" evidence="5">
    <location>
        <begin position="25"/>
        <end position="60"/>
    </location>
</feature>
<dbReference type="InterPro" id="IPR035965">
    <property type="entry name" value="PAS-like_dom_sf"/>
</dbReference>
<dbReference type="PANTHER" id="PTHR43531">
    <property type="entry name" value="PROTEIN ICFG"/>
    <property type="match status" value="1"/>
</dbReference>
<evidence type="ECO:0000313" key="6">
    <source>
        <dbReference type="EMBL" id="PAU74686.1"/>
    </source>
</evidence>
<dbReference type="SUPFAM" id="SSF58104">
    <property type="entry name" value="Methyl-accepting chemotaxis protein (MCP) signaling domain"/>
    <property type="match status" value="1"/>
</dbReference>
<dbReference type="GO" id="GO:0006935">
    <property type="term" value="P:chemotaxis"/>
    <property type="evidence" value="ECO:0007669"/>
    <property type="project" value="InterPro"/>
</dbReference>
<dbReference type="PROSITE" id="PS50112">
    <property type="entry name" value="PAS"/>
    <property type="match status" value="1"/>
</dbReference>
<dbReference type="AlphaFoldDB" id="A0A2A2ENJ6"/>
<evidence type="ECO:0000256" key="3">
    <source>
        <dbReference type="ARBA" id="ARBA00029447"/>
    </source>
</evidence>
<dbReference type="Gene3D" id="3.30.450.20">
    <property type="entry name" value="PAS domain"/>
    <property type="match status" value="1"/>
</dbReference>
<dbReference type="RefSeq" id="WP_095622895.1">
    <property type="nucleotide sequence ID" value="NZ_NSKB01000009.1"/>
</dbReference>
<dbReference type="Proteomes" id="UP000217771">
    <property type="component" value="Unassembled WGS sequence"/>
</dbReference>
<sequence length="276" mass="30282">MRLNTPVTQQEYRLAEGDLLISRTNLQGKITYANPAFVEASGFTLEELMGSDHNLVRHPDMPVEAFANFWTTIKQGEIWSGLVKNRRKNGDHYWVRANVVPVREAGKVVGYASLRTCLSRADAAKEIHQLIANANQEIDAGAEVVARTESAIGRVVEASNRVNDIMEEISAASREQSSGITQISDAVSQMEQAVQQSAGQLQESGRAAHQLQHETWQLNNAILAFRTQGSGQELQVEIDVASVTTQGESAPPVRLATPRPTQQKASATSGRDWMSF</sequence>
<dbReference type="PANTHER" id="PTHR43531:SF14">
    <property type="entry name" value="METHYL-ACCEPTING CHEMOTAXIS PROTEIN I-RELATED"/>
    <property type="match status" value="1"/>
</dbReference>
<reference evidence="6 7" key="1">
    <citation type="submission" date="2017-08" db="EMBL/GenBank/DDBJ databases">
        <title>Halomonas alkalisoli sp. nov., isolated from saline alkaline soil.</title>
        <authorList>
            <person name="Wang D."/>
            <person name="Zhang G."/>
        </authorList>
    </citation>
    <scope>NUCLEOTIDE SEQUENCE [LARGE SCALE GENOMIC DNA]</scope>
    <source>
        <strain evidence="6 7">WRN001</strain>
    </source>
</reference>
<dbReference type="Pfam" id="PF08447">
    <property type="entry name" value="PAS_3"/>
    <property type="match status" value="1"/>
</dbReference>
<keyword evidence="7" id="KW-1185">Reference proteome</keyword>
<dbReference type="NCBIfam" id="TIGR00229">
    <property type="entry name" value="sensory_box"/>
    <property type="match status" value="1"/>
</dbReference>
<keyword evidence="1" id="KW-0488">Methylation</keyword>
<evidence type="ECO:0000259" key="5">
    <source>
        <dbReference type="PROSITE" id="PS50112"/>
    </source>
</evidence>
<dbReference type="InterPro" id="IPR004089">
    <property type="entry name" value="MCPsignal_dom"/>
</dbReference>
<comment type="caution">
    <text evidence="6">The sequence shown here is derived from an EMBL/GenBank/DDBJ whole genome shotgun (WGS) entry which is preliminary data.</text>
</comment>
<dbReference type="InterPro" id="IPR004090">
    <property type="entry name" value="Chemotax_Me-accpt_rcpt"/>
</dbReference>
<dbReference type="EMBL" id="NSKB01000009">
    <property type="protein sequence ID" value="PAU74686.1"/>
    <property type="molecule type" value="Genomic_DNA"/>
</dbReference>
<evidence type="ECO:0000256" key="1">
    <source>
        <dbReference type="ARBA" id="ARBA00022481"/>
    </source>
</evidence>
<dbReference type="Gene3D" id="1.10.287.950">
    <property type="entry name" value="Methyl-accepting chemotaxis protein"/>
    <property type="match status" value="1"/>
</dbReference>
<gene>
    <name evidence="6" type="ORF">CK498_21425</name>
</gene>
<accession>A0A2A2ENJ6</accession>
<feature type="compositionally biased region" description="Polar residues" evidence="4">
    <location>
        <begin position="259"/>
        <end position="269"/>
    </location>
</feature>
<dbReference type="Pfam" id="PF00015">
    <property type="entry name" value="MCPsignal"/>
    <property type="match status" value="1"/>
</dbReference>
<dbReference type="InterPro" id="IPR000014">
    <property type="entry name" value="PAS"/>
</dbReference>
<feature type="region of interest" description="Disordered" evidence="4">
    <location>
        <begin position="245"/>
        <end position="276"/>
    </location>
</feature>
<name>A0A2A2ENJ6_9GAMM</name>
<protein>
    <recommendedName>
        <fullName evidence="5">PAS domain-containing protein</fullName>
    </recommendedName>
</protein>
<dbReference type="SUPFAM" id="SSF55785">
    <property type="entry name" value="PYP-like sensor domain (PAS domain)"/>
    <property type="match status" value="1"/>
</dbReference>
<evidence type="ECO:0000256" key="2">
    <source>
        <dbReference type="ARBA" id="ARBA00023224"/>
    </source>
</evidence>
<evidence type="ECO:0000256" key="4">
    <source>
        <dbReference type="SAM" id="MobiDB-lite"/>
    </source>
</evidence>
<dbReference type="InterPro" id="IPR013655">
    <property type="entry name" value="PAS_fold_3"/>
</dbReference>
<dbReference type="OrthoDB" id="2489132at2"/>